<feature type="region of interest" description="Disordered" evidence="1">
    <location>
        <begin position="422"/>
        <end position="447"/>
    </location>
</feature>
<gene>
    <name evidence="2" type="ORF">P280DRAFT_512352</name>
</gene>
<keyword evidence="3" id="KW-1185">Reference proteome</keyword>
<dbReference type="EMBL" id="MU006776">
    <property type="protein sequence ID" value="KAF2646153.1"/>
    <property type="molecule type" value="Genomic_DNA"/>
</dbReference>
<sequence length="528" mass="57337">MTPPPTTTTPMPAPDQVPPALAEKYCLLRLQQKKEETTLQQRVATAQFNLMEKHAREQDQFWTDSAPQLQNSGHPSNPRGKPDSQTTRGRHAALPAEVEVIDLVSSDDDEPLAKSNSLAKTTPKKSWPQVKHSPASGKKSIPPDFLRQIPMSTFRQQQRDRSTTMSNKPSILPKDPNLLSLQRQKESGGFVSSILDNGRSRNWTRGLGKVLDKYDEDAITEDVVMGDAESMKKHETPRKKPRHIFRSDLSPTTPPTRKRKEQSTSSDSGTDFLPSSPTTPCPRGPKKSLAKAPAPKKGRYSKSAYGFKTVSSVPNKKGPLTPPPSAATPVSATYSHPFTPTQPIQHPTPNAPRGHRVTARSLVDIDTPFISTLGRGSASGSGRAAAKQANNRISRYAQGGEGVGDVHVLDVIMSDLKQTAREETAKATTTTTTTTPPDLIEMGMGMSIPPTPSHVIAKEGEREESIYTSEKWNKDRLKGDRYVAKNKLCVHEPAADADGCGGFVKVGERIVGTLDGVGDGDGVVVRDG</sequence>
<proteinExistence type="predicted"/>
<feature type="compositionally biased region" description="Basic residues" evidence="1">
    <location>
        <begin position="284"/>
        <end position="300"/>
    </location>
</feature>
<evidence type="ECO:0000313" key="3">
    <source>
        <dbReference type="Proteomes" id="UP000799753"/>
    </source>
</evidence>
<feature type="region of interest" description="Disordered" evidence="1">
    <location>
        <begin position="55"/>
        <end position="90"/>
    </location>
</feature>
<evidence type="ECO:0000313" key="2">
    <source>
        <dbReference type="EMBL" id="KAF2646153.1"/>
    </source>
</evidence>
<organism evidence="2 3">
    <name type="scientific">Massarina eburnea CBS 473.64</name>
    <dbReference type="NCBI Taxonomy" id="1395130"/>
    <lineage>
        <taxon>Eukaryota</taxon>
        <taxon>Fungi</taxon>
        <taxon>Dikarya</taxon>
        <taxon>Ascomycota</taxon>
        <taxon>Pezizomycotina</taxon>
        <taxon>Dothideomycetes</taxon>
        <taxon>Pleosporomycetidae</taxon>
        <taxon>Pleosporales</taxon>
        <taxon>Massarineae</taxon>
        <taxon>Massarinaceae</taxon>
        <taxon>Massarina</taxon>
    </lineage>
</organism>
<feature type="compositionally biased region" description="Low complexity" evidence="1">
    <location>
        <begin position="426"/>
        <end position="435"/>
    </location>
</feature>
<dbReference type="OrthoDB" id="3801602at2759"/>
<protein>
    <submittedName>
        <fullName evidence="2">Uncharacterized protein</fullName>
    </submittedName>
</protein>
<feature type="region of interest" description="Disordered" evidence="1">
    <location>
        <begin position="228"/>
        <end position="332"/>
    </location>
</feature>
<reference evidence="2" key="1">
    <citation type="journal article" date="2020" name="Stud. Mycol.">
        <title>101 Dothideomycetes genomes: a test case for predicting lifestyles and emergence of pathogens.</title>
        <authorList>
            <person name="Haridas S."/>
            <person name="Albert R."/>
            <person name="Binder M."/>
            <person name="Bloem J."/>
            <person name="Labutti K."/>
            <person name="Salamov A."/>
            <person name="Andreopoulos B."/>
            <person name="Baker S."/>
            <person name="Barry K."/>
            <person name="Bills G."/>
            <person name="Bluhm B."/>
            <person name="Cannon C."/>
            <person name="Castanera R."/>
            <person name="Culley D."/>
            <person name="Daum C."/>
            <person name="Ezra D."/>
            <person name="Gonzalez J."/>
            <person name="Henrissat B."/>
            <person name="Kuo A."/>
            <person name="Liang C."/>
            <person name="Lipzen A."/>
            <person name="Lutzoni F."/>
            <person name="Magnuson J."/>
            <person name="Mondo S."/>
            <person name="Nolan M."/>
            <person name="Ohm R."/>
            <person name="Pangilinan J."/>
            <person name="Park H.-J."/>
            <person name="Ramirez L."/>
            <person name="Alfaro M."/>
            <person name="Sun H."/>
            <person name="Tritt A."/>
            <person name="Yoshinaga Y."/>
            <person name="Zwiers L.-H."/>
            <person name="Turgeon B."/>
            <person name="Goodwin S."/>
            <person name="Spatafora J."/>
            <person name="Crous P."/>
            <person name="Grigoriev I."/>
        </authorList>
    </citation>
    <scope>NUCLEOTIDE SEQUENCE</scope>
    <source>
        <strain evidence="2">CBS 473.64</strain>
    </source>
</reference>
<feature type="compositionally biased region" description="Basic residues" evidence="1">
    <location>
        <begin position="235"/>
        <end position="244"/>
    </location>
</feature>
<accession>A0A6A6SHH4</accession>
<dbReference type="AlphaFoldDB" id="A0A6A6SHH4"/>
<dbReference type="Proteomes" id="UP000799753">
    <property type="component" value="Unassembled WGS sequence"/>
</dbReference>
<feature type="region of interest" description="Disordered" evidence="1">
    <location>
        <begin position="104"/>
        <end position="175"/>
    </location>
</feature>
<feature type="compositionally biased region" description="Polar residues" evidence="1">
    <location>
        <begin position="60"/>
        <end position="75"/>
    </location>
</feature>
<name>A0A6A6SHH4_9PLEO</name>
<feature type="compositionally biased region" description="Polar residues" evidence="1">
    <location>
        <begin position="263"/>
        <end position="276"/>
    </location>
</feature>
<evidence type="ECO:0000256" key="1">
    <source>
        <dbReference type="SAM" id="MobiDB-lite"/>
    </source>
</evidence>